<proteinExistence type="predicted"/>
<feature type="compositionally biased region" description="Basic and acidic residues" evidence="1">
    <location>
        <begin position="109"/>
        <end position="120"/>
    </location>
</feature>
<protein>
    <submittedName>
        <fullName evidence="3">Uncharacterized protein isoform X1</fullName>
    </submittedName>
</protein>
<keyword evidence="2" id="KW-1185">Reference proteome</keyword>
<feature type="region of interest" description="Disordered" evidence="1">
    <location>
        <begin position="68"/>
        <end position="237"/>
    </location>
</feature>
<sequence length="237" mass="26611">MVTNLTHLFSMLFAECTTESEDLYKMHKSGINDAVHKVLEKQDQRERERLSEQIDRLHISKTSVRESFQEVNSVPTGRSPVQEVAGRWDQGDKSRVQDKPRPSSACFDEVGRPSTKDKVKASSVSPIQTSPPSRSTGTSSPKRKEKPSQTDFRPNLSPNYLRQSSTPESSSFRPAPGVHVHCSNVTGLQVGDNNTMYINESRKRHPTAPLPSSSSRNQQETPGTRQEDKLIWSFFSP</sequence>
<dbReference type="Proteomes" id="UP000504611">
    <property type="component" value="Unplaced"/>
</dbReference>
<reference evidence="3" key="1">
    <citation type="submission" date="2025-08" db="UniProtKB">
        <authorList>
            <consortium name="RefSeq"/>
        </authorList>
    </citation>
    <scope>IDENTIFICATION</scope>
    <source>
        <tissue evidence="3">Muscle</tissue>
    </source>
</reference>
<organism evidence="2 3">
    <name type="scientific">Notothenia coriiceps</name>
    <name type="common">black rockcod</name>
    <dbReference type="NCBI Taxonomy" id="8208"/>
    <lineage>
        <taxon>Eukaryota</taxon>
        <taxon>Metazoa</taxon>
        <taxon>Chordata</taxon>
        <taxon>Craniata</taxon>
        <taxon>Vertebrata</taxon>
        <taxon>Euteleostomi</taxon>
        <taxon>Actinopterygii</taxon>
        <taxon>Neopterygii</taxon>
        <taxon>Teleostei</taxon>
        <taxon>Neoteleostei</taxon>
        <taxon>Acanthomorphata</taxon>
        <taxon>Eupercaria</taxon>
        <taxon>Perciformes</taxon>
        <taxon>Notothenioidei</taxon>
        <taxon>Nototheniidae</taxon>
        <taxon>Notothenia</taxon>
    </lineage>
</organism>
<feature type="compositionally biased region" description="Polar residues" evidence="1">
    <location>
        <begin position="210"/>
        <end position="224"/>
    </location>
</feature>
<evidence type="ECO:0000256" key="1">
    <source>
        <dbReference type="SAM" id="MobiDB-lite"/>
    </source>
</evidence>
<feature type="compositionally biased region" description="Basic and acidic residues" evidence="1">
    <location>
        <begin position="89"/>
        <end position="101"/>
    </location>
</feature>
<accession>A0A6I9NQ93</accession>
<evidence type="ECO:0000313" key="2">
    <source>
        <dbReference type="Proteomes" id="UP000504611"/>
    </source>
</evidence>
<dbReference type="AlphaFoldDB" id="A0A6I9NQ93"/>
<dbReference type="KEGG" id="ncc:104951881"/>
<dbReference type="RefSeq" id="XP_010776915.1">
    <property type="nucleotide sequence ID" value="XM_010778613.1"/>
</dbReference>
<gene>
    <name evidence="3" type="primary">LOC104951881</name>
</gene>
<name>A0A6I9NQ93_9TELE</name>
<evidence type="ECO:0000313" key="3">
    <source>
        <dbReference type="RefSeq" id="XP_010776915.1"/>
    </source>
</evidence>
<feature type="compositionally biased region" description="Low complexity" evidence="1">
    <location>
        <begin position="130"/>
        <end position="140"/>
    </location>
</feature>
<feature type="compositionally biased region" description="Polar residues" evidence="1">
    <location>
        <begin position="149"/>
        <end position="172"/>
    </location>
</feature>
<dbReference type="GeneID" id="104951881"/>
<dbReference type="OrthoDB" id="4062651at2759"/>
<feature type="compositionally biased region" description="Polar residues" evidence="1">
    <location>
        <begin position="183"/>
        <end position="198"/>
    </location>
</feature>